<name>A0ABQ9XWH4_9EUKA</name>
<protein>
    <submittedName>
        <fullName evidence="1">Uncharacterized protein</fullName>
    </submittedName>
</protein>
<dbReference type="EMBL" id="JARBJD010000062">
    <property type="protein sequence ID" value="KAK2955805.1"/>
    <property type="molecule type" value="Genomic_DNA"/>
</dbReference>
<sequence>MSNLFGRPQPERLPVLPNVSAIIDATVVQIDKPIIRSNPVDSTFSGKHHFHCFKWTVGVTPVTGTATMPSKPVEGAIHDWVDENMAQSPSKMAAMNKINIKEPWFNGKWPFRRAKLPAVFSLCVCVTKHHISQNPLTKGEDRIEQAASDNALLNFIEATEATRASNRRYREKLPRRE</sequence>
<organism evidence="1 2">
    <name type="scientific">Blattamonas nauphoetae</name>
    <dbReference type="NCBI Taxonomy" id="2049346"/>
    <lineage>
        <taxon>Eukaryota</taxon>
        <taxon>Metamonada</taxon>
        <taxon>Preaxostyla</taxon>
        <taxon>Oxymonadida</taxon>
        <taxon>Blattamonas</taxon>
    </lineage>
</organism>
<accession>A0ABQ9XWH4</accession>
<dbReference type="Proteomes" id="UP001281761">
    <property type="component" value="Unassembled WGS sequence"/>
</dbReference>
<comment type="caution">
    <text evidence="1">The sequence shown here is derived from an EMBL/GenBank/DDBJ whole genome shotgun (WGS) entry which is preliminary data.</text>
</comment>
<evidence type="ECO:0000313" key="2">
    <source>
        <dbReference type="Proteomes" id="UP001281761"/>
    </source>
</evidence>
<proteinExistence type="predicted"/>
<keyword evidence="2" id="KW-1185">Reference proteome</keyword>
<gene>
    <name evidence="1" type="ORF">BLNAU_9156</name>
</gene>
<evidence type="ECO:0000313" key="1">
    <source>
        <dbReference type="EMBL" id="KAK2955805.1"/>
    </source>
</evidence>
<reference evidence="1 2" key="1">
    <citation type="journal article" date="2022" name="bioRxiv">
        <title>Genomics of Preaxostyla Flagellates Illuminates Evolutionary Transitions and the Path Towards Mitochondrial Loss.</title>
        <authorList>
            <person name="Novak L.V.F."/>
            <person name="Treitli S.C."/>
            <person name="Pyrih J."/>
            <person name="Halakuc P."/>
            <person name="Pipaliya S.V."/>
            <person name="Vacek V."/>
            <person name="Brzon O."/>
            <person name="Soukal P."/>
            <person name="Eme L."/>
            <person name="Dacks J.B."/>
            <person name="Karnkowska A."/>
            <person name="Elias M."/>
            <person name="Hampl V."/>
        </authorList>
    </citation>
    <scope>NUCLEOTIDE SEQUENCE [LARGE SCALE GENOMIC DNA]</scope>
    <source>
        <strain evidence="1">NAU3</strain>
        <tissue evidence="1">Gut</tissue>
    </source>
</reference>